<dbReference type="OrthoDB" id="48228at2759"/>
<reference evidence="2 3" key="1">
    <citation type="submission" date="2019-01" db="EMBL/GenBank/DDBJ databases">
        <authorList>
            <person name="Ferrante I. M."/>
        </authorList>
    </citation>
    <scope>NUCLEOTIDE SEQUENCE [LARGE SCALE GENOMIC DNA]</scope>
    <source>
        <strain evidence="2 3">B856</strain>
    </source>
</reference>
<evidence type="ECO:0000313" key="3">
    <source>
        <dbReference type="Proteomes" id="UP000291116"/>
    </source>
</evidence>
<gene>
    <name evidence="2" type="ORF">PSNMU_V1.4_AUG-EV-PASAV3_0021830</name>
</gene>
<dbReference type="Proteomes" id="UP000291116">
    <property type="component" value="Unassembled WGS sequence"/>
</dbReference>
<name>A0A448Z0L0_9STRA</name>
<protein>
    <recommendedName>
        <fullName evidence="4">Isopenicillin N synthase-like Fe(2+) 2OG dioxygenase domain-containing protein</fullName>
    </recommendedName>
</protein>
<dbReference type="Gene3D" id="2.60.120.330">
    <property type="entry name" value="B-lactam Antibiotic, Isopenicillin N Synthase, Chain"/>
    <property type="match status" value="1"/>
</dbReference>
<evidence type="ECO:0008006" key="4">
    <source>
        <dbReference type="Google" id="ProtNLM"/>
    </source>
</evidence>
<dbReference type="AlphaFoldDB" id="A0A448Z0L0"/>
<dbReference type="EMBL" id="CAACVS010000060">
    <property type="protein sequence ID" value="VEU35534.1"/>
    <property type="molecule type" value="Genomic_DNA"/>
</dbReference>
<keyword evidence="3" id="KW-1185">Reference proteome</keyword>
<feature type="region of interest" description="Disordered" evidence="1">
    <location>
        <begin position="105"/>
        <end position="130"/>
    </location>
</feature>
<sequence>MPTRDELLPEIAATIPDAADQILSRSYALYRVDGATAANLRAAHRAAVGFFQEAMRAGCGCESDRRSSGGNSGGLIERFRRIVNGNLYGYNIPMQTKELFRTWHHPRSGFGSEPNGDKGEEGAEEKLFSQQQPWPSSEFCVRSFRVAKDLDQLLSECLSQIKIALGHRLQVHACNSGSAKLLSSKRRQPVSLEDSVPKRRRTSLAGIGKPIDIESGRDTHVDFLRSAGCPLDYFFYHNRVPHATNCSEHIDRGALVAVCLTDVPGLEVCASAPATSSERLFLCPEVLVHNESLYRERSENSSCSDLVCIMAGDQLSRVLLPRENNHGYPQRITPCVHRVRNPLKRARVSISYELRLDDP</sequence>
<evidence type="ECO:0000313" key="2">
    <source>
        <dbReference type="EMBL" id="VEU35534.1"/>
    </source>
</evidence>
<proteinExistence type="predicted"/>
<accession>A0A448Z0L0</accession>
<dbReference type="InterPro" id="IPR027443">
    <property type="entry name" value="IPNS-like_sf"/>
</dbReference>
<feature type="compositionally biased region" description="Basic and acidic residues" evidence="1">
    <location>
        <begin position="115"/>
        <end position="127"/>
    </location>
</feature>
<organism evidence="2 3">
    <name type="scientific">Pseudo-nitzschia multistriata</name>
    <dbReference type="NCBI Taxonomy" id="183589"/>
    <lineage>
        <taxon>Eukaryota</taxon>
        <taxon>Sar</taxon>
        <taxon>Stramenopiles</taxon>
        <taxon>Ochrophyta</taxon>
        <taxon>Bacillariophyta</taxon>
        <taxon>Bacillariophyceae</taxon>
        <taxon>Bacillariophycidae</taxon>
        <taxon>Bacillariales</taxon>
        <taxon>Bacillariaceae</taxon>
        <taxon>Pseudo-nitzschia</taxon>
    </lineage>
</organism>
<evidence type="ECO:0000256" key="1">
    <source>
        <dbReference type="SAM" id="MobiDB-lite"/>
    </source>
</evidence>